<keyword evidence="1" id="KW-1133">Transmembrane helix</keyword>
<proteinExistence type="predicted"/>
<reference evidence="2" key="1">
    <citation type="journal article" date="2014" name="Genome Biol. Evol.">
        <title>Pangenome evidence for extensive interdomain horizontal transfer affecting lineage core and shell genes in uncultured planktonic thaumarchaeota and euryarchaeota.</title>
        <authorList>
            <person name="Deschamps P."/>
            <person name="Zivanovic Y."/>
            <person name="Moreira D."/>
            <person name="Rodriguez-Valera F."/>
            <person name="Lopez-Garcia P."/>
        </authorList>
    </citation>
    <scope>NUCLEOTIDE SEQUENCE</scope>
</reference>
<dbReference type="EMBL" id="KF900910">
    <property type="protein sequence ID" value="AIF11157.1"/>
    <property type="molecule type" value="Genomic_DNA"/>
</dbReference>
<keyword evidence="1" id="KW-0472">Membrane</keyword>
<dbReference type="AlphaFoldDB" id="A0A075H9L3"/>
<evidence type="ECO:0000256" key="1">
    <source>
        <dbReference type="SAM" id="Phobius"/>
    </source>
</evidence>
<protein>
    <submittedName>
        <fullName evidence="2">Uncharacterized protein</fullName>
    </submittedName>
</protein>
<name>A0A075H9L3_9ARCH</name>
<feature type="transmembrane region" description="Helical" evidence="1">
    <location>
        <begin position="6"/>
        <end position="25"/>
    </location>
</feature>
<accession>A0A075H9L3</accession>
<evidence type="ECO:0000313" key="2">
    <source>
        <dbReference type="EMBL" id="AIF11157.1"/>
    </source>
</evidence>
<keyword evidence="1" id="KW-0812">Transmembrane</keyword>
<sequence>MKKKPVFGVIFLIIISIIIIFGGMINSDNLENIQKTSVTFHITLADPTLYENGVYVESFQIEEGTYEFGFIPNGDSPRKLSIKLFAESGVVVMDNHFELKGSLVEGETSSWYTWDYLGEKRITFNESDQIKIVVSPNGNYNGPVSIDLIKLD</sequence>
<organism evidence="2">
    <name type="scientific">uncultured marine thaumarchaeote KM3_50_F11</name>
    <dbReference type="NCBI Taxonomy" id="1456172"/>
    <lineage>
        <taxon>Archaea</taxon>
        <taxon>Nitrososphaerota</taxon>
        <taxon>environmental samples</taxon>
    </lineage>
</organism>